<feature type="compositionally biased region" description="Basic residues" evidence="1">
    <location>
        <begin position="94"/>
        <end position="106"/>
    </location>
</feature>
<feature type="region of interest" description="Disordered" evidence="1">
    <location>
        <begin position="88"/>
        <end position="114"/>
    </location>
</feature>
<dbReference type="AlphaFoldDB" id="A0AA48H5D2"/>
<dbReference type="Proteomes" id="UP001228113">
    <property type="component" value="Chromosome"/>
</dbReference>
<accession>A0AA48H5D2</accession>
<dbReference type="EMBL" id="AP027081">
    <property type="protein sequence ID" value="BDU76273.1"/>
    <property type="molecule type" value="Genomic_DNA"/>
</dbReference>
<organism evidence="2 3">
    <name type="scientific">Mesoterricola sediminis</name>
    <dbReference type="NCBI Taxonomy" id="2927980"/>
    <lineage>
        <taxon>Bacteria</taxon>
        <taxon>Pseudomonadati</taxon>
        <taxon>Acidobacteriota</taxon>
        <taxon>Holophagae</taxon>
        <taxon>Holophagales</taxon>
        <taxon>Holophagaceae</taxon>
        <taxon>Mesoterricola</taxon>
    </lineage>
</organism>
<gene>
    <name evidence="2" type="ORF">METESE_12310</name>
</gene>
<reference evidence="2" key="1">
    <citation type="journal article" date="2023" name="Int. J. Syst. Evol. Microbiol.">
        <title>Mesoterricola silvestris gen. nov., sp. nov., Mesoterricola sediminis sp. nov., Geothrix oryzae sp. nov., Geothrix edaphica sp. nov., Geothrix rubra sp. nov., and Geothrix limicola sp. nov., six novel members of Acidobacteriota isolated from soils.</title>
        <authorList>
            <person name="Itoh H."/>
            <person name="Sugisawa Y."/>
            <person name="Mise K."/>
            <person name="Xu Z."/>
            <person name="Kuniyasu M."/>
            <person name="Ushijima N."/>
            <person name="Kawano K."/>
            <person name="Kobayashi E."/>
            <person name="Shiratori Y."/>
            <person name="Masuda Y."/>
            <person name="Senoo K."/>
        </authorList>
    </citation>
    <scope>NUCLEOTIDE SEQUENCE</scope>
    <source>
        <strain evidence="2">W786</strain>
    </source>
</reference>
<name>A0AA48H5D2_9BACT</name>
<sequence length="114" mass="13313">MYGSGPVVFAVWGYVIANTVDSRVELNPRPLAGIIGTTPEEIEKAIEFLCRPDPESRNTEREGRRLVQEGRFQYFVVSHAIYRSMRDEEERRAYNARKQREHREKKKNAPECQT</sequence>
<keyword evidence="3" id="KW-1185">Reference proteome</keyword>
<evidence type="ECO:0000313" key="3">
    <source>
        <dbReference type="Proteomes" id="UP001228113"/>
    </source>
</evidence>
<dbReference type="KEGG" id="msea:METESE_12310"/>
<evidence type="ECO:0000256" key="1">
    <source>
        <dbReference type="SAM" id="MobiDB-lite"/>
    </source>
</evidence>
<proteinExistence type="predicted"/>
<protein>
    <submittedName>
        <fullName evidence="2">Uncharacterized protein</fullName>
    </submittedName>
</protein>
<evidence type="ECO:0000313" key="2">
    <source>
        <dbReference type="EMBL" id="BDU76273.1"/>
    </source>
</evidence>